<dbReference type="Proteomes" id="UP000182278">
    <property type="component" value="Unassembled WGS sequence"/>
</dbReference>
<evidence type="ECO:0000256" key="6">
    <source>
        <dbReference type="SAM" id="MobiDB-lite"/>
    </source>
</evidence>
<dbReference type="Gene3D" id="1.10.510.10">
    <property type="entry name" value="Transferase(Phosphotransferase) domain 1"/>
    <property type="match status" value="1"/>
</dbReference>
<dbReference type="InterPro" id="IPR013229">
    <property type="entry name" value="PEGA"/>
</dbReference>
<dbReference type="PANTHER" id="PTHR43289">
    <property type="entry name" value="MITOGEN-ACTIVATED PROTEIN KINASE KINASE KINASE 20-RELATED"/>
    <property type="match status" value="1"/>
</dbReference>
<evidence type="ECO:0000256" key="5">
    <source>
        <dbReference type="PROSITE-ProRule" id="PRU10141"/>
    </source>
</evidence>
<feature type="transmembrane region" description="Helical" evidence="7">
    <location>
        <begin position="350"/>
        <end position="370"/>
    </location>
</feature>
<feature type="region of interest" description="Disordered" evidence="6">
    <location>
        <begin position="389"/>
        <end position="408"/>
    </location>
</feature>
<dbReference type="PANTHER" id="PTHR43289:SF6">
    <property type="entry name" value="SERINE_THREONINE-PROTEIN KINASE NEKL-3"/>
    <property type="match status" value="1"/>
</dbReference>
<organism evidence="9 10">
    <name type="scientific">Candidatus Desantisbacteria bacterium CG1_02_38_46</name>
    <dbReference type="NCBI Taxonomy" id="1817893"/>
    <lineage>
        <taxon>Bacteria</taxon>
        <taxon>Candidatus Desantisiibacteriota</taxon>
    </lineage>
</organism>
<evidence type="ECO:0000313" key="9">
    <source>
        <dbReference type="EMBL" id="OIN95846.1"/>
    </source>
</evidence>
<evidence type="ECO:0000256" key="2">
    <source>
        <dbReference type="ARBA" id="ARBA00022741"/>
    </source>
</evidence>
<dbReference type="InterPro" id="IPR008266">
    <property type="entry name" value="Tyr_kinase_AS"/>
</dbReference>
<dbReference type="SUPFAM" id="SSF56112">
    <property type="entry name" value="Protein kinase-like (PK-like)"/>
    <property type="match status" value="1"/>
</dbReference>
<feature type="binding site" evidence="5">
    <location>
        <position position="37"/>
    </location>
    <ligand>
        <name>ATP</name>
        <dbReference type="ChEBI" id="CHEBI:30616"/>
    </ligand>
</feature>
<dbReference type="STRING" id="1817893.AUJ66_08095"/>
<dbReference type="PROSITE" id="PS50011">
    <property type="entry name" value="PROTEIN_KINASE_DOM"/>
    <property type="match status" value="1"/>
</dbReference>
<dbReference type="InterPro" id="IPR017441">
    <property type="entry name" value="Protein_kinase_ATP_BS"/>
</dbReference>
<dbReference type="GO" id="GO:0004674">
    <property type="term" value="F:protein serine/threonine kinase activity"/>
    <property type="evidence" value="ECO:0007669"/>
    <property type="project" value="TreeGrafter"/>
</dbReference>
<dbReference type="PROSITE" id="PS00107">
    <property type="entry name" value="PROTEIN_KINASE_ATP"/>
    <property type="match status" value="1"/>
</dbReference>
<dbReference type="CDD" id="cd14014">
    <property type="entry name" value="STKc_PknB_like"/>
    <property type="match status" value="1"/>
</dbReference>
<reference evidence="9 10" key="1">
    <citation type="journal article" date="2016" name="Environ. Microbiol.">
        <title>Genomic resolution of a cold subsurface aquifer community provides metabolic insights for novel microbes adapted to high CO concentrations.</title>
        <authorList>
            <person name="Probst A.J."/>
            <person name="Castelle C.J."/>
            <person name="Singh A."/>
            <person name="Brown C.T."/>
            <person name="Anantharaman K."/>
            <person name="Sharon I."/>
            <person name="Hug L.A."/>
            <person name="Burstein D."/>
            <person name="Emerson J.B."/>
            <person name="Thomas B.C."/>
            <person name="Banfield J.F."/>
        </authorList>
    </citation>
    <scope>NUCLEOTIDE SEQUENCE [LARGE SCALE GENOMIC DNA]</scope>
    <source>
        <strain evidence="9">CG1_02_38_46</strain>
    </source>
</reference>
<evidence type="ECO:0000256" key="1">
    <source>
        <dbReference type="ARBA" id="ARBA00022679"/>
    </source>
</evidence>
<dbReference type="PROSITE" id="PS00109">
    <property type="entry name" value="PROTEIN_KINASE_TYR"/>
    <property type="match status" value="1"/>
</dbReference>
<feature type="compositionally biased region" description="Polar residues" evidence="6">
    <location>
        <begin position="397"/>
        <end position="408"/>
    </location>
</feature>
<evidence type="ECO:0000256" key="7">
    <source>
        <dbReference type="SAM" id="Phobius"/>
    </source>
</evidence>
<gene>
    <name evidence="9" type="ORF">AUJ66_08095</name>
</gene>
<evidence type="ECO:0000256" key="3">
    <source>
        <dbReference type="ARBA" id="ARBA00022777"/>
    </source>
</evidence>
<dbReference type="EMBL" id="MNUO01000124">
    <property type="protein sequence ID" value="OIN95846.1"/>
    <property type="molecule type" value="Genomic_DNA"/>
</dbReference>
<dbReference type="Pfam" id="PF08308">
    <property type="entry name" value="PEGA"/>
    <property type="match status" value="1"/>
</dbReference>
<keyword evidence="7" id="KW-0812">Transmembrane</keyword>
<feature type="domain" description="Protein kinase" evidence="8">
    <location>
        <begin position="7"/>
        <end position="278"/>
    </location>
</feature>
<keyword evidence="4 5" id="KW-0067">ATP-binding</keyword>
<dbReference type="GO" id="GO:0005524">
    <property type="term" value="F:ATP binding"/>
    <property type="evidence" value="ECO:0007669"/>
    <property type="project" value="UniProtKB-UniRule"/>
</dbReference>
<dbReference type="InterPro" id="IPR000719">
    <property type="entry name" value="Prot_kinase_dom"/>
</dbReference>
<keyword evidence="7" id="KW-1133">Transmembrane helix</keyword>
<evidence type="ECO:0000313" key="10">
    <source>
        <dbReference type="Proteomes" id="UP000182278"/>
    </source>
</evidence>
<keyword evidence="3" id="KW-0418">Kinase</keyword>
<accession>A0A1J4SCL0</accession>
<dbReference type="InterPro" id="IPR011009">
    <property type="entry name" value="Kinase-like_dom_sf"/>
</dbReference>
<sequence>MKNFGNYEILCEIGQGGMAQVFKARQNDLKRTVAIKKIKETFSEDEDFLRMFKDEAVIAANLNHPNIIGIYELGKLGHSYYISMEYVDGQSLKKIIESLKTLNERIPLSLSLFIVMEVARALQFAHRLNVIHRDVSPSNILVSYQGRVKLVDFGIAKAEHSISRSTRVGILKGKLNYLAPEQAKGEKIDHRADIFALGIIMYELISGRTLFAGETELEILEKVRNAQTENMLSSLTIHNCKHVDVSVDLKNVIRKCLQNNPDKRYQDISSFIMDMENITRSYGLLSDEEELSAYLARLFGRENENLQGRVNEAVYPRVPGPNGWEKVSSPEIIYQTKVMRGIDAAKLKNLRLFFICSLAGAVFIFLFIFLKHGQNLSTEHIVDALPAASPENKSADAPQTPQVPQSDRIQGNLDIGEVKEPEKEISGTIFINVQPPDALIYIDNTFQGEGNRALKNLKPGEHIIKITHPDYEDEIRLIKITSEKQKFHLLYRNGEIQVQD</sequence>
<keyword evidence="1" id="KW-0808">Transferase</keyword>
<keyword evidence="2 5" id="KW-0547">Nucleotide-binding</keyword>
<proteinExistence type="predicted"/>
<dbReference type="Gene3D" id="3.30.200.20">
    <property type="entry name" value="Phosphorylase Kinase, domain 1"/>
    <property type="match status" value="1"/>
</dbReference>
<dbReference type="Pfam" id="PF00069">
    <property type="entry name" value="Pkinase"/>
    <property type="match status" value="1"/>
</dbReference>
<evidence type="ECO:0000259" key="8">
    <source>
        <dbReference type="PROSITE" id="PS50011"/>
    </source>
</evidence>
<dbReference type="AlphaFoldDB" id="A0A1J4SCL0"/>
<name>A0A1J4SCL0_9BACT</name>
<comment type="caution">
    <text evidence="9">The sequence shown here is derived from an EMBL/GenBank/DDBJ whole genome shotgun (WGS) entry which is preliminary data.</text>
</comment>
<protein>
    <recommendedName>
        <fullName evidence="8">Protein kinase domain-containing protein</fullName>
    </recommendedName>
</protein>
<evidence type="ECO:0000256" key="4">
    <source>
        <dbReference type="ARBA" id="ARBA00022840"/>
    </source>
</evidence>
<keyword evidence="7" id="KW-0472">Membrane</keyword>